<name>A0AA51U6J6_9CAUD</name>
<accession>A0AA51U6J6</accession>
<organism evidence="1 2">
    <name type="scientific">Escherichia phage pEC-M719-6WT.1</name>
    <dbReference type="NCBI Taxonomy" id="3056220"/>
    <lineage>
        <taxon>Viruses</taxon>
        <taxon>Duplodnaviria</taxon>
        <taxon>Heunggongvirae</taxon>
        <taxon>Uroviricota</taxon>
        <taxon>Caudoviricetes</taxon>
        <taxon>Andersonviridae</taxon>
        <taxon>Ounavirinae</taxon>
        <taxon>Mooglevirus</taxon>
        <taxon>Mooglevirus M7196WT1</taxon>
    </lineage>
</organism>
<keyword evidence="2" id="KW-1185">Reference proteome</keyword>
<dbReference type="EMBL" id="OQ845957">
    <property type="protein sequence ID" value="WMU95575.1"/>
    <property type="molecule type" value="Genomic_DNA"/>
</dbReference>
<protein>
    <submittedName>
        <fullName evidence="1">Uncharacterized protein</fullName>
    </submittedName>
</protein>
<dbReference type="Proteomes" id="UP001268809">
    <property type="component" value="Segment"/>
</dbReference>
<evidence type="ECO:0000313" key="1">
    <source>
        <dbReference type="EMBL" id="WMU95575.1"/>
    </source>
</evidence>
<evidence type="ECO:0000313" key="2">
    <source>
        <dbReference type="Proteomes" id="UP001268809"/>
    </source>
</evidence>
<sequence>MKYKVYIVIQGVEIAIDIYSDTDSDDAYELEEELRMKAKLLFPHAECCYL</sequence>
<reference evidence="1 2" key="1">
    <citation type="submission" date="2023-04" db="EMBL/GenBank/DDBJ databases">
        <authorList>
            <person name="Wang C."/>
            <person name="Guo Z."/>
            <person name="Wang M."/>
            <person name="Wang X."/>
            <person name="Ji F."/>
            <person name="Zhao J."/>
            <person name="Zeng J."/>
            <person name="Zuo J."/>
        </authorList>
    </citation>
    <scope>NUCLEOTIDE SEQUENCE [LARGE SCALE GENOMIC DNA]</scope>
</reference>
<proteinExistence type="predicted"/>